<evidence type="ECO:0000256" key="3">
    <source>
        <dbReference type="ARBA" id="ARBA00022692"/>
    </source>
</evidence>
<evidence type="ECO:0000256" key="5">
    <source>
        <dbReference type="ARBA" id="ARBA00023136"/>
    </source>
</evidence>
<comment type="subcellular location">
    <subcellularLocation>
        <location evidence="1">Membrane</location>
        <topology evidence="1">Multi-pass membrane protein</topology>
    </subcellularLocation>
</comment>
<feature type="transmembrane region" description="Helical" evidence="6">
    <location>
        <begin position="162"/>
        <end position="180"/>
    </location>
</feature>
<dbReference type="EMBL" id="KN846993">
    <property type="protein sequence ID" value="KIW90543.1"/>
    <property type="molecule type" value="Genomic_DNA"/>
</dbReference>
<feature type="transmembrane region" description="Helical" evidence="6">
    <location>
        <begin position="138"/>
        <end position="155"/>
    </location>
</feature>
<dbReference type="InterPro" id="IPR036259">
    <property type="entry name" value="MFS_trans_sf"/>
</dbReference>
<evidence type="ECO:0000256" key="2">
    <source>
        <dbReference type="ARBA" id="ARBA00022448"/>
    </source>
</evidence>
<dbReference type="InterPro" id="IPR029058">
    <property type="entry name" value="AB_hydrolase_fold"/>
</dbReference>
<dbReference type="PANTHER" id="PTHR43791">
    <property type="entry name" value="PERMEASE-RELATED"/>
    <property type="match status" value="1"/>
</dbReference>
<dbReference type="SUPFAM" id="SSF53474">
    <property type="entry name" value="alpha/beta-Hydrolases"/>
    <property type="match status" value="1"/>
</dbReference>
<keyword evidence="4 6" id="KW-1133">Transmembrane helix</keyword>
<evidence type="ECO:0000256" key="4">
    <source>
        <dbReference type="ARBA" id="ARBA00022989"/>
    </source>
</evidence>
<dbReference type="SUPFAM" id="SSF103473">
    <property type="entry name" value="MFS general substrate transporter"/>
    <property type="match status" value="1"/>
</dbReference>
<dbReference type="Gene3D" id="1.20.1250.20">
    <property type="entry name" value="MFS general substrate transporter like domains"/>
    <property type="match status" value="1"/>
</dbReference>
<accession>A0A0D2HBF1</accession>
<feature type="transmembrane region" description="Helical" evidence="6">
    <location>
        <begin position="296"/>
        <end position="316"/>
    </location>
</feature>
<sequence>MGEEDYSGRPANDEAMKENIAIEAERVGDMDTTKTEGDDFAPDEGKRLVRKPDFWLLPLMMMTYMLQSYDKGIMSAATQFNFNSDLELTTIVGYQAGGKPITNNQKYLNAAMMIYIGYLVGTYPMIYLSQHYPTSKVLSLATFLWGAVVMSTAGCSNHAGIMLNRFFLGFLKSTVAPAFTGQINTSMPHWKPMFLILGAVTLVWSIVLFFALPDSPLTTKRLTESERRIVVCRLERNNAGTISRKFNKGQFLEAFRDYKLYSCTLIILLTGVPSGALGTFGTVVINGFGFDHFDSLALTCPIGAVTATSILFVGYVMRKWNSLRYLSIVTCALISIAGTFICWLVPRDNRGLLFAAVFLIAVQVSAGGVAVSLAASNIAGHTMRVCLCTFTINTLTSWASSIASRTNVNRQLLGCGKDLPGGQNVGEVSNVTITSDGNNRSYLIFIPPASCKDTPTSAIVSYYGGARTAEDQLDLDLPTSPEFNTKSFVVYPQGSMLRHLQNTWQGVPGVTMNDLKFTTDILNEIESLYCIDPSRIYTTGKSDGAGFCNLLACDPDLSTALAAFAPVSGAYFVDSLPCMPTMVDLPCSPGRSQIPVLAFHGGNDTAIPYTGKERKGECLPSIPHFIQEWALREGLGTTNITTPVANDTVKYTYGMGHDAGFVAFIFDSDIGHDWPSTAPNGDNQHAGHHPASSNATPIILDFFQHHRLI</sequence>
<dbReference type="HOGENOM" id="CLU_389317_0_0_1"/>
<dbReference type="Proteomes" id="UP000053789">
    <property type="component" value="Unassembled WGS sequence"/>
</dbReference>
<dbReference type="Gene3D" id="3.40.50.1820">
    <property type="entry name" value="alpha/beta hydrolase"/>
    <property type="match status" value="1"/>
</dbReference>
<evidence type="ECO:0000256" key="1">
    <source>
        <dbReference type="ARBA" id="ARBA00004141"/>
    </source>
</evidence>
<organism evidence="7 8">
    <name type="scientific">Cladophialophora bantiana (strain ATCC 10958 / CBS 173.52 / CDC B-1940 / NIH 8579)</name>
    <name type="common">Xylohypha bantiana</name>
    <dbReference type="NCBI Taxonomy" id="1442370"/>
    <lineage>
        <taxon>Eukaryota</taxon>
        <taxon>Fungi</taxon>
        <taxon>Dikarya</taxon>
        <taxon>Ascomycota</taxon>
        <taxon>Pezizomycotina</taxon>
        <taxon>Eurotiomycetes</taxon>
        <taxon>Chaetothyriomycetidae</taxon>
        <taxon>Chaetothyriales</taxon>
        <taxon>Herpotrichiellaceae</taxon>
        <taxon>Cladophialophora</taxon>
    </lineage>
</organism>
<dbReference type="Pfam" id="PF07690">
    <property type="entry name" value="MFS_1"/>
    <property type="match status" value="1"/>
</dbReference>
<evidence type="ECO:0000256" key="6">
    <source>
        <dbReference type="SAM" id="Phobius"/>
    </source>
</evidence>
<gene>
    <name evidence="7" type="ORF">Z519_09190</name>
</gene>
<dbReference type="RefSeq" id="XP_016617212.1">
    <property type="nucleotide sequence ID" value="XM_016766914.1"/>
</dbReference>
<dbReference type="AlphaFoldDB" id="A0A0D2HBF1"/>
<dbReference type="PANTHER" id="PTHR43791:SF74">
    <property type="entry name" value="TRANSPORTER, PUTATIVE (AFU_ORTHOLOGUE AFUA_1G17530)-RELATED"/>
    <property type="match status" value="1"/>
</dbReference>
<feature type="transmembrane region" description="Helical" evidence="6">
    <location>
        <begin position="323"/>
        <end position="346"/>
    </location>
</feature>
<reference evidence="7" key="1">
    <citation type="submission" date="2015-01" db="EMBL/GenBank/DDBJ databases">
        <title>The Genome Sequence of Cladophialophora bantiana CBS 173.52.</title>
        <authorList>
            <consortium name="The Broad Institute Genomics Platform"/>
            <person name="Cuomo C."/>
            <person name="de Hoog S."/>
            <person name="Gorbushina A."/>
            <person name="Stielow B."/>
            <person name="Teixiera M."/>
            <person name="Abouelleil A."/>
            <person name="Chapman S.B."/>
            <person name="Priest M."/>
            <person name="Young S.K."/>
            <person name="Wortman J."/>
            <person name="Nusbaum C."/>
            <person name="Birren B."/>
        </authorList>
    </citation>
    <scope>NUCLEOTIDE SEQUENCE [LARGE SCALE GENOMIC DNA]</scope>
    <source>
        <strain evidence="7">CBS 173.52</strain>
    </source>
</reference>
<feature type="transmembrane region" description="Helical" evidence="6">
    <location>
        <begin position="107"/>
        <end position="126"/>
    </location>
</feature>
<dbReference type="GO" id="GO:0016020">
    <property type="term" value="C:membrane"/>
    <property type="evidence" value="ECO:0007669"/>
    <property type="project" value="UniProtKB-SubCell"/>
</dbReference>
<dbReference type="VEuPathDB" id="FungiDB:Z519_09190"/>
<evidence type="ECO:0000313" key="7">
    <source>
        <dbReference type="EMBL" id="KIW90543.1"/>
    </source>
</evidence>
<name>A0A0D2HBF1_CLAB1</name>
<keyword evidence="2" id="KW-0813">Transport</keyword>
<dbReference type="OrthoDB" id="424610at2759"/>
<feature type="transmembrane region" description="Helical" evidence="6">
    <location>
        <begin position="265"/>
        <end position="290"/>
    </location>
</feature>
<feature type="transmembrane region" description="Helical" evidence="6">
    <location>
        <begin position="352"/>
        <end position="375"/>
    </location>
</feature>
<evidence type="ECO:0000313" key="8">
    <source>
        <dbReference type="Proteomes" id="UP000053789"/>
    </source>
</evidence>
<dbReference type="GeneID" id="27702118"/>
<keyword evidence="3 6" id="KW-0812">Transmembrane</keyword>
<dbReference type="InterPro" id="IPR011701">
    <property type="entry name" value="MFS"/>
</dbReference>
<keyword evidence="5 6" id="KW-0472">Membrane</keyword>
<dbReference type="GO" id="GO:0022857">
    <property type="term" value="F:transmembrane transporter activity"/>
    <property type="evidence" value="ECO:0007669"/>
    <property type="project" value="InterPro"/>
</dbReference>
<feature type="transmembrane region" description="Helical" evidence="6">
    <location>
        <begin position="192"/>
        <end position="212"/>
    </location>
</feature>
<protein>
    <submittedName>
        <fullName evidence="7">Uncharacterized protein</fullName>
    </submittedName>
</protein>
<proteinExistence type="predicted"/>
<keyword evidence="8" id="KW-1185">Reference proteome</keyword>